<dbReference type="InterPro" id="IPR058240">
    <property type="entry name" value="rSAM_sf"/>
</dbReference>
<dbReference type="GO" id="GO:0003824">
    <property type="term" value="F:catalytic activity"/>
    <property type="evidence" value="ECO:0007669"/>
    <property type="project" value="InterPro"/>
</dbReference>
<evidence type="ECO:0000313" key="7">
    <source>
        <dbReference type="EMBL" id="KRU14521.1"/>
    </source>
</evidence>
<dbReference type="Pfam" id="PF04055">
    <property type="entry name" value="Radical_SAM"/>
    <property type="match status" value="1"/>
</dbReference>
<dbReference type="SFLD" id="SFLDG01067">
    <property type="entry name" value="SPASM/twitch_domain_containing"/>
    <property type="match status" value="1"/>
</dbReference>
<keyword evidence="4" id="KW-0411">Iron-sulfur</keyword>
<dbReference type="Proteomes" id="UP000030905">
    <property type="component" value="Chromosome"/>
</dbReference>
<evidence type="ECO:0000256" key="1">
    <source>
        <dbReference type="ARBA" id="ARBA00022691"/>
    </source>
</evidence>
<dbReference type="EMBL" id="JPGY02000001">
    <property type="protein sequence ID" value="KRU14521.1"/>
    <property type="molecule type" value="Genomic_DNA"/>
</dbReference>
<dbReference type="AlphaFoldDB" id="A0A0H3J619"/>
<keyword evidence="9" id="KW-1185">Reference proteome</keyword>
<dbReference type="Proteomes" id="UP000028042">
    <property type="component" value="Unassembled WGS sequence"/>
</dbReference>
<evidence type="ECO:0000256" key="2">
    <source>
        <dbReference type="ARBA" id="ARBA00022723"/>
    </source>
</evidence>
<name>A0A0H3J619_CLOPA</name>
<reference evidence="7 8" key="3">
    <citation type="journal article" name="Genome Announc.">
        <title>Improved Draft Genome Sequence of Clostridium pasteurianum Strain ATCC 6013 (DSM 525) Using a Hybrid Next-Generation Sequencing Approach.</title>
        <authorList>
            <person name="Pyne M.E."/>
            <person name="Utturkar S."/>
            <person name="Brown S.D."/>
            <person name="Moo-Young M."/>
            <person name="Chung D.A."/>
            <person name="Chou C.P."/>
        </authorList>
    </citation>
    <scope>NUCLEOTIDE SEQUENCE [LARGE SCALE GENOMIC DNA]</scope>
    <source>
        <strain evidence="7 8">ATCC 6013</strain>
    </source>
</reference>
<dbReference type="InterPro" id="IPR013785">
    <property type="entry name" value="Aldolase_TIM"/>
</dbReference>
<keyword evidence="1" id="KW-0949">S-adenosyl-L-methionine</keyword>
<evidence type="ECO:0000256" key="4">
    <source>
        <dbReference type="ARBA" id="ARBA00023014"/>
    </source>
</evidence>
<dbReference type="Gene3D" id="3.20.20.70">
    <property type="entry name" value="Aldolase class I"/>
    <property type="match status" value="1"/>
</dbReference>
<accession>A0A0H3J619</accession>
<dbReference type="EMBL" id="CP009268">
    <property type="protein sequence ID" value="AJA53454.1"/>
    <property type="molecule type" value="Genomic_DNA"/>
</dbReference>
<feature type="domain" description="Radical SAM core" evidence="5">
    <location>
        <begin position="87"/>
        <end position="293"/>
    </location>
</feature>
<organism evidence="6 9">
    <name type="scientific">Clostridium pasteurianum DSM 525 = ATCC 6013</name>
    <dbReference type="NCBI Taxonomy" id="1262449"/>
    <lineage>
        <taxon>Bacteria</taxon>
        <taxon>Bacillati</taxon>
        <taxon>Bacillota</taxon>
        <taxon>Clostridia</taxon>
        <taxon>Eubacteriales</taxon>
        <taxon>Clostridiaceae</taxon>
        <taxon>Clostridium</taxon>
    </lineage>
</organism>
<dbReference type="GeneID" id="93075504"/>
<evidence type="ECO:0000259" key="5">
    <source>
        <dbReference type="PROSITE" id="PS51918"/>
    </source>
</evidence>
<evidence type="ECO:0000313" key="8">
    <source>
        <dbReference type="Proteomes" id="UP000028042"/>
    </source>
</evidence>
<dbReference type="SFLD" id="SFLDS00029">
    <property type="entry name" value="Radical_SAM"/>
    <property type="match status" value="1"/>
</dbReference>
<sequence>MVIDINEKTINLVKNPVFKEYASFYLDILKNFIEQVEQYGISFDKNEEISIETKKVLNRLKQKQIIFRNDDKSIYNNFISPACEACAKGIGSVTTYISLMCHRNCYYCFNANQEEYESFHNSKRDWKSQLKHIIKTEKNINYMALSGGEPLLHKQDTVEYFNYIKNYMKNVHTRLYTSGDLLDEKLAKKLCEAELREIRFSIKLEDGLELHNTVLKKIALARQYIPEVFVEMPVIPGTFEEMKQLIFDLEKLNVDGINLLEFCFPYNNRDEYVKRGFKLKYPPFKVLYNYWYSGGLAVSESELLSLKLLEFILDNNLKIGAHYCSLENKHTGQIYRQNTIYKASLKNTIFSNRDYYLKTAKVFGKDISEVISAFSKNGIEDYEENKEYGFIQFEPEKIKYLKGTEIEVAISYNITEKRDNMTCLRELKVDYTTPEMFSLKDI</sequence>
<reference evidence="6 9" key="1">
    <citation type="journal article" date="2015" name="Genome Announc.">
        <title>Complete Genome Sequence of the Nitrogen-Fixing and Solvent-Producing Clostridium pasteurianum DSM 525.</title>
        <authorList>
            <person name="Poehlein A."/>
            <person name="Grosse-Honebrink A."/>
            <person name="Zhang Y."/>
            <person name="Minton N.P."/>
            <person name="Daniel R."/>
        </authorList>
    </citation>
    <scope>NUCLEOTIDE SEQUENCE [LARGE SCALE GENOMIC DNA]</scope>
    <source>
        <strain evidence="6">DSM 525</strain>
        <strain evidence="9">DSM 525 / ATCC 6013</strain>
    </source>
</reference>
<keyword evidence="2" id="KW-0479">Metal-binding</keyword>
<dbReference type="PANTHER" id="PTHR43288:SF1">
    <property type="entry name" value="GLYCYL-RADICAL ENZYME ACTIVATING ENZYME MJ0021-RELATED"/>
    <property type="match status" value="1"/>
</dbReference>
<dbReference type="PROSITE" id="PS51918">
    <property type="entry name" value="RADICAL_SAM"/>
    <property type="match status" value="1"/>
</dbReference>
<dbReference type="SUPFAM" id="SSF102114">
    <property type="entry name" value="Radical SAM enzymes"/>
    <property type="match status" value="1"/>
</dbReference>
<dbReference type="CDD" id="cd01335">
    <property type="entry name" value="Radical_SAM"/>
    <property type="match status" value="1"/>
</dbReference>
<evidence type="ECO:0000313" key="9">
    <source>
        <dbReference type="Proteomes" id="UP000030905"/>
    </source>
</evidence>
<gene>
    <name evidence="6" type="ORF">CLPA_c34000</name>
    <name evidence="7" type="ORF">CP6013_03780</name>
</gene>
<evidence type="ECO:0000256" key="3">
    <source>
        <dbReference type="ARBA" id="ARBA00023004"/>
    </source>
</evidence>
<dbReference type="GO" id="GO:0051536">
    <property type="term" value="F:iron-sulfur cluster binding"/>
    <property type="evidence" value="ECO:0007669"/>
    <property type="project" value="UniProtKB-KW"/>
</dbReference>
<dbReference type="KEGG" id="cpat:CLPA_c34000"/>
<dbReference type="RefSeq" id="WP_003446410.1">
    <property type="nucleotide sequence ID" value="NZ_ANZB01000011.1"/>
</dbReference>
<dbReference type="KEGG" id="cpae:CPAST_c34000"/>
<keyword evidence="3" id="KW-0408">Iron</keyword>
<dbReference type="InterPro" id="IPR007197">
    <property type="entry name" value="rSAM"/>
</dbReference>
<reference evidence="7" key="2">
    <citation type="submission" date="2015-10" db="EMBL/GenBank/DDBJ databases">
        <title>Improved Draft Genome Sequence of Clostridium pasteurianum Strain ATCC 6013 (DSM 525) Using a Hybrid Next-Generation Sequencing Approach.</title>
        <authorList>
            <person name="Pyne M.E."/>
            <person name="Utturkar S.M."/>
            <person name="Brown S.D."/>
            <person name="Moo-Young M."/>
            <person name="Chung D.A."/>
            <person name="Chou P.C."/>
        </authorList>
    </citation>
    <scope>NUCLEOTIDE SEQUENCE</scope>
    <source>
        <strain evidence="7">ATCC 6013</strain>
    </source>
</reference>
<proteinExistence type="predicted"/>
<dbReference type="PATRIC" id="fig|1262449.3.peg.2958"/>
<dbReference type="PANTHER" id="PTHR43288">
    <property type="entry name" value="BIOTIN SYNTHASE-RELATED PROTEIN, RADICAL SAM SUPERFAMILY"/>
    <property type="match status" value="1"/>
</dbReference>
<dbReference type="eggNOG" id="COG2108">
    <property type="taxonomic scope" value="Bacteria"/>
</dbReference>
<dbReference type="GO" id="GO:0046872">
    <property type="term" value="F:metal ion binding"/>
    <property type="evidence" value="ECO:0007669"/>
    <property type="project" value="UniProtKB-KW"/>
</dbReference>
<protein>
    <submittedName>
        <fullName evidence="7">Radical SAM domain protein</fullName>
    </submittedName>
</protein>
<evidence type="ECO:0000313" key="6">
    <source>
        <dbReference type="EMBL" id="AJA53454.1"/>
    </source>
</evidence>